<dbReference type="AlphaFoldDB" id="A0A179ESQ0"/>
<evidence type="ECO:0000313" key="1">
    <source>
        <dbReference type="EMBL" id="OAQ56255.1"/>
    </source>
</evidence>
<keyword evidence="2" id="KW-1185">Reference proteome</keyword>
<dbReference type="RefSeq" id="WP_067481749.1">
    <property type="nucleotide sequence ID" value="NZ_BSWU01000001.1"/>
</dbReference>
<proteinExistence type="predicted"/>
<dbReference type="Proteomes" id="UP000078516">
    <property type="component" value="Unassembled WGS sequence"/>
</dbReference>
<dbReference type="EMBL" id="LWMN01000010">
    <property type="protein sequence ID" value="OAQ56255.1"/>
    <property type="molecule type" value="Genomic_DNA"/>
</dbReference>
<dbReference type="GeneID" id="77487076"/>
<gene>
    <name evidence="1" type="ORF">A6E74_02250</name>
</gene>
<accession>A0A179ESQ0</accession>
<organism evidence="1 2">
    <name type="scientific">Enterococcus thailandicus</name>
    <dbReference type="NCBI Taxonomy" id="417368"/>
    <lineage>
        <taxon>Bacteria</taxon>
        <taxon>Bacillati</taxon>
        <taxon>Bacillota</taxon>
        <taxon>Bacilli</taxon>
        <taxon>Lactobacillales</taxon>
        <taxon>Enterococcaceae</taxon>
        <taxon>Enterococcus</taxon>
    </lineage>
</organism>
<name>A0A179ESQ0_ENTTH</name>
<protein>
    <submittedName>
        <fullName evidence="1">Uncharacterized protein</fullName>
    </submittedName>
</protein>
<sequence length="223" mass="26013">MNFLVVLKDESVERSTFIYVQLNEEKTLLHFSPEFHLEGLTLGEVYQTKGTSGILAFFEKELDLPVKESIEISLTEWDRVTADLFPTGLDVEIEEGIVHLSTAELQHQMRYRVDEEDSFSIFKRQQKILKSFLKPLSRKRNLLKTTQLLKKYPNLIHTSIQFPQILSLVHRYLQVQQVPSRKLSLPLADTFRVVKRAEEKKVIVIDFTKNRNMLHQITMGKAN</sequence>
<dbReference type="Gene3D" id="3.40.630.190">
    <property type="entry name" value="LCP protein"/>
    <property type="match status" value="1"/>
</dbReference>
<dbReference type="KEGG" id="eth:CK496_05420"/>
<reference evidence="1 2" key="1">
    <citation type="submission" date="2016-04" db="EMBL/GenBank/DDBJ databases">
        <title>Draft genome of an Enterococcus thailandicus strain isolated from bovine feces.</title>
        <authorList>
            <person name="Beukers A.G."/>
            <person name="Zaheer R."/>
            <person name="Goji N."/>
            <person name="Cook S.R."/>
            <person name="Amoako K."/>
            <person name="Chaves A.V."/>
            <person name="Ward M.P."/>
            <person name="Mcallister T.A."/>
        </authorList>
    </citation>
    <scope>NUCLEOTIDE SEQUENCE [LARGE SCALE GENOMIC DNA]</scope>
    <source>
        <strain evidence="1 2">F0711D 46</strain>
    </source>
</reference>
<evidence type="ECO:0000313" key="2">
    <source>
        <dbReference type="Proteomes" id="UP000078516"/>
    </source>
</evidence>
<comment type="caution">
    <text evidence="1">The sequence shown here is derived from an EMBL/GenBank/DDBJ whole genome shotgun (WGS) entry which is preliminary data.</text>
</comment>